<keyword evidence="3" id="KW-1185">Reference proteome</keyword>
<feature type="compositionally biased region" description="Polar residues" evidence="1">
    <location>
        <begin position="29"/>
        <end position="46"/>
    </location>
</feature>
<dbReference type="Proteomes" id="UP001152759">
    <property type="component" value="Chromosome 2"/>
</dbReference>
<name>A0A9P0F1G4_BEMTA</name>
<reference evidence="2" key="1">
    <citation type="submission" date="2021-12" db="EMBL/GenBank/DDBJ databases">
        <authorList>
            <person name="King R."/>
        </authorList>
    </citation>
    <scope>NUCLEOTIDE SEQUENCE</scope>
</reference>
<feature type="region of interest" description="Disordered" evidence="1">
    <location>
        <begin position="1"/>
        <end position="102"/>
    </location>
</feature>
<gene>
    <name evidence="2" type="ORF">BEMITA_LOCUS4886</name>
</gene>
<accession>A0A9P0F1G4</accession>
<organism evidence="2 3">
    <name type="scientific">Bemisia tabaci</name>
    <name type="common">Sweetpotato whitefly</name>
    <name type="synonym">Aleurodes tabaci</name>
    <dbReference type="NCBI Taxonomy" id="7038"/>
    <lineage>
        <taxon>Eukaryota</taxon>
        <taxon>Metazoa</taxon>
        <taxon>Ecdysozoa</taxon>
        <taxon>Arthropoda</taxon>
        <taxon>Hexapoda</taxon>
        <taxon>Insecta</taxon>
        <taxon>Pterygota</taxon>
        <taxon>Neoptera</taxon>
        <taxon>Paraneoptera</taxon>
        <taxon>Hemiptera</taxon>
        <taxon>Sternorrhyncha</taxon>
        <taxon>Aleyrodoidea</taxon>
        <taxon>Aleyrodidae</taxon>
        <taxon>Aleyrodinae</taxon>
        <taxon>Bemisia</taxon>
    </lineage>
</organism>
<dbReference type="EMBL" id="OU963863">
    <property type="protein sequence ID" value="CAH0385686.1"/>
    <property type="molecule type" value="Genomic_DNA"/>
</dbReference>
<dbReference type="AlphaFoldDB" id="A0A9P0F1G4"/>
<feature type="compositionally biased region" description="Low complexity" evidence="1">
    <location>
        <begin position="79"/>
        <end position="91"/>
    </location>
</feature>
<sequence>MPRQLRASDPENVAAPARSQEAKPRRWQNRSSPNANMNGNSQQQQVPLRKTLEHGSSFLQQRRPYGDPAEPSSFIPRKLASSPALLPQAAPERQLKTPSKFR</sequence>
<evidence type="ECO:0000313" key="2">
    <source>
        <dbReference type="EMBL" id="CAH0385686.1"/>
    </source>
</evidence>
<protein>
    <submittedName>
        <fullName evidence="2">Uncharacterized protein</fullName>
    </submittedName>
</protein>
<evidence type="ECO:0000313" key="3">
    <source>
        <dbReference type="Proteomes" id="UP001152759"/>
    </source>
</evidence>
<proteinExistence type="predicted"/>
<evidence type="ECO:0000256" key="1">
    <source>
        <dbReference type="SAM" id="MobiDB-lite"/>
    </source>
</evidence>